<name>A0AAV6IQU3_9ERIC</name>
<sequence length="122" mass="13829">MKIIWYTTLDDELQLLQLGGEFRAGRASSKETAKLLSNVIFEIASLCSFNPPGFSDTEDRRKEQLPSSRICLGHDLKAQPVLHNAIVHLALRSARIIFTRLQNRHIYVQIILIHHGPLDGLM</sequence>
<keyword evidence="2" id="KW-1185">Reference proteome</keyword>
<reference evidence="1" key="1">
    <citation type="submission" date="2020-08" db="EMBL/GenBank/DDBJ databases">
        <title>Plant Genome Project.</title>
        <authorList>
            <person name="Zhang R.-G."/>
        </authorList>
    </citation>
    <scope>NUCLEOTIDE SEQUENCE</scope>
    <source>
        <strain evidence="1">WSP0</strain>
        <tissue evidence="1">Leaf</tissue>
    </source>
</reference>
<evidence type="ECO:0000313" key="2">
    <source>
        <dbReference type="Proteomes" id="UP000823749"/>
    </source>
</evidence>
<protein>
    <submittedName>
        <fullName evidence="1">Uncharacterized protein</fullName>
    </submittedName>
</protein>
<evidence type="ECO:0000313" key="1">
    <source>
        <dbReference type="EMBL" id="KAG5531038.1"/>
    </source>
</evidence>
<accession>A0AAV6IQU3</accession>
<organism evidence="1 2">
    <name type="scientific">Rhododendron griersonianum</name>
    <dbReference type="NCBI Taxonomy" id="479676"/>
    <lineage>
        <taxon>Eukaryota</taxon>
        <taxon>Viridiplantae</taxon>
        <taxon>Streptophyta</taxon>
        <taxon>Embryophyta</taxon>
        <taxon>Tracheophyta</taxon>
        <taxon>Spermatophyta</taxon>
        <taxon>Magnoliopsida</taxon>
        <taxon>eudicotyledons</taxon>
        <taxon>Gunneridae</taxon>
        <taxon>Pentapetalae</taxon>
        <taxon>asterids</taxon>
        <taxon>Ericales</taxon>
        <taxon>Ericaceae</taxon>
        <taxon>Ericoideae</taxon>
        <taxon>Rhodoreae</taxon>
        <taxon>Rhododendron</taxon>
    </lineage>
</organism>
<dbReference type="AlphaFoldDB" id="A0AAV6IQU3"/>
<proteinExistence type="predicted"/>
<dbReference type="Proteomes" id="UP000823749">
    <property type="component" value="Chromosome 9"/>
</dbReference>
<comment type="caution">
    <text evidence="1">The sequence shown here is derived from an EMBL/GenBank/DDBJ whole genome shotgun (WGS) entry which is preliminary data.</text>
</comment>
<gene>
    <name evidence="1" type="ORF">RHGRI_025855</name>
</gene>
<dbReference type="EMBL" id="JACTNZ010000009">
    <property type="protein sequence ID" value="KAG5531038.1"/>
    <property type="molecule type" value="Genomic_DNA"/>
</dbReference>